<dbReference type="InterPro" id="IPR023194">
    <property type="entry name" value="eIF3-like_dom_sf"/>
</dbReference>
<keyword evidence="7" id="KW-1185">Reference proteome</keyword>
<dbReference type="GO" id="GO:0003743">
    <property type="term" value="F:translation initiation factor activity"/>
    <property type="evidence" value="ECO:0007669"/>
    <property type="project" value="InterPro"/>
</dbReference>
<sequence>MLYGWQAPMKDLSGKKPLTALKMIYGYPAHTECIKALAMMMEHDGKTLLTGGNDEMIKIYNVKKKVEVGILMQHKGAITCLEYYGKSHVLSGSADNTICIWRTSDWNCIHILGGHKGAINSIAVHPSGKLAFSVARDKTLRMWNLVKGRSAYIRRLDQEATCVFLSQDGNRYGLVMGTDVSIFGSDNAELVGSLEHKKKVHTAAFATNDLVVLGTEDGVFYLYRAQGQLLAKITHADITARIRCMQVVAKADGELPLVVLASTNGMVHVYDLAQFSLDEGALDANNEVQPVATAKLFGTALVTCLSACRMDVETAVADEGKKKAKKESKPKTDLVAAKKNVIKPTVVVEHEVSAPTKMEAKKQAKRKAIKENDAKDEDEPENKPVTKKPKSNYPSGKKQKKGKPGKKLNDNKPVAANWDDEEEEDETPAPVANKAAAPSGPLKPKQLKKQMLKEQEEKHKLELAIAKARAEEERNMTADELKAKQQRALEHADFENTLDVFGLSAGPTLERKKVAGVNELETIVTGMKLACLADHEELGSLVGKRLANSNAKHVVEFMKTLISHASNNLTADDMKDITTIINVIKNDKIAAAKPKGKKKKITGKQGYAKVERSGGGGGGVDDFDDDDDFDDFM</sequence>
<evidence type="ECO:0000256" key="4">
    <source>
        <dbReference type="SAM" id="MobiDB-lite"/>
    </source>
</evidence>
<evidence type="ECO:0000256" key="3">
    <source>
        <dbReference type="PROSITE-ProRule" id="PRU00221"/>
    </source>
</evidence>
<feature type="repeat" description="WD" evidence="3">
    <location>
        <begin position="71"/>
        <end position="111"/>
    </location>
</feature>
<dbReference type="InterPro" id="IPR015943">
    <property type="entry name" value="WD40/YVTN_repeat-like_dom_sf"/>
</dbReference>
<dbReference type="Gene3D" id="1.10.246.60">
    <property type="entry name" value="Eukaryotic translation initiation factor 3 like domains"/>
    <property type="match status" value="1"/>
</dbReference>
<keyword evidence="2" id="KW-0677">Repeat</keyword>
<feature type="compositionally biased region" description="Acidic residues" evidence="4">
    <location>
        <begin position="418"/>
        <end position="427"/>
    </location>
</feature>
<feature type="repeat" description="WD" evidence="3">
    <location>
        <begin position="112"/>
        <end position="153"/>
    </location>
</feature>
<evidence type="ECO:0000313" key="6">
    <source>
        <dbReference type="EMBL" id="VFT98345.1"/>
    </source>
</evidence>
<dbReference type="Proteomes" id="UP000332933">
    <property type="component" value="Unassembled WGS sequence"/>
</dbReference>
<gene>
    <name evidence="6" type="primary">Aste57867_21676</name>
    <name evidence="5" type="ORF">As57867_021607</name>
    <name evidence="6" type="ORF">ASTE57867_21676</name>
</gene>
<reference evidence="5" key="2">
    <citation type="submission" date="2019-06" db="EMBL/GenBank/DDBJ databases">
        <title>Genomics analysis of Aphanomyces spp. identifies a new class of oomycete effector associated with host adaptation.</title>
        <authorList>
            <person name="Gaulin E."/>
        </authorList>
    </citation>
    <scope>NUCLEOTIDE SEQUENCE</scope>
    <source>
        <strain evidence="5">CBS 578.67</strain>
    </source>
</reference>
<dbReference type="PROSITE" id="PS00678">
    <property type="entry name" value="WD_REPEATS_1"/>
    <property type="match status" value="1"/>
</dbReference>
<accession>A0A485LIT5</accession>
<feature type="compositionally biased region" description="Basic residues" evidence="4">
    <location>
        <begin position="397"/>
        <end position="406"/>
    </location>
</feature>
<dbReference type="SMART" id="SM00320">
    <property type="entry name" value="WD40"/>
    <property type="match status" value="5"/>
</dbReference>
<protein>
    <submittedName>
        <fullName evidence="6">Aste57867_21676 protein</fullName>
    </submittedName>
</protein>
<dbReference type="AlphaFoldDB" id="A0A485LIT5"/>
<feature type="compositionally biased region" description="Acidic residues" evidence="4">
    <location>
        <begin position="621"/>
        <end position="633"/>
    </location>
</feature>
<dbReference type="InterPro" id="IPR036322">
    <property type="entry name" value="WD40_repeat_dom_sf"/>
</dbReference>
<feature type="compositionally biased region" description="Basic and acidic residues" evidence="4">
    <location>
        <begin position="351"/>
        <end position="362"/>
    </location>
</feature>
<dbReference type="PROSITE" id="PS50294">
    <property type="entry name" value="WD_REPEATS_REGION"/>
    <property type="match status" value="1"/>
</dbReference>
<dbReference type="PROSITE" id="PS50082">
    <property type="entry name" value="WD_REPEATS_2"/>
    <property type="match status" value="2"/>
</dbReference>
<feature type="region of interest" description="Disordered" evidence="4">
    <location>
        <begin position="351"/>
        <end position="456"/>
    </location>
</feature>
<dbReference type="InterPro" id="IPR013906">
    <property type="entry name" value="eIF3j"/>
</dbReference>
<dbReference type="Gene3D" id="2.130.10.10">
    <property type="entry name" value="YVTN repeat-like/Quinoprotein amine dehydrogenase"/>
    <property type="match status" value="1"/>
</dbReference>
<dbReference type="InterPro" id="IPR051959">
    <property type="entry name" value="PAK1-Kinase_Regulator"/>
</dbReference>
<evidence type="ECO:0000256" key="1">
    <source>
        <dbReference type="ARBA" id="ARBA00022574"/>
    </source>
</evidence>
<dbReference type="InterPro" id="IPR019775">
    <property type="entry name" value="WD40_repeat_CS"/>
</dbReference>
<dbReference type="GO" id="GO:0005852">
    <property type="term" value="C:eukaryotic translation initiation factor 3 complex"/>
    <property type="evidence" value="ECO:0007669"/>
    <property type="project" value="InterPro"/>
</dbReference>
<dbReference type="PANTHER" id="PTHR44675:SF1">
    <property type="entry name" value="P21-ACTIVATED PROTEIN KINASE-INTERACTING PROTEIN 1"/>
    <property type="match status" value="1"/>
</dbReference>
<feature type="region of interest" description="Disordered" evidence="4">
    <location>
        <begin position="593"/>
        <end position="633"/>
    </location>
</feature>
<name>A0A485LIT5_9STRA</name>
<dbReference type="Pfam" id="PF00400">
    <property type="entry name" value="WD40"/>
    <property type="match status" value="3"/>
</dbReference>
<organism evidence="6 7">
    <name type="scientific">Aphanomyces stellatus</name>
    <dbReference type="NCBI Taxonomy" id="120398"/>
    <lineage>
        <taxon>Eukaryota</taxon>
        <taxon>Sar</taxon>
        <taxon>Stramenopiles</taxon>
        <taxon>Oomycota</taxon>
        <taxon>Saprolegniomycetes</taxon>
        <taxon>Saprolegniales</taxon>
        <taxon>Verrucalvaceae</taxon>
        <taxon>Aphanomyces</taxon>
    </lineage>
</organism>
<keyword evidence="1 3" id="KW-0853">WD repeat</keyword>
<dbReference type="InterPro" id="IPR001680">
    <property type="entry name" value="WD40_rpt"/>
</dbReference>
<evidence type="ECO:0000256" key="2">
    <source>
        <dbReference type="ARBA" id="ARBA00022737"/>
    </source>
</evidence>
<dbReference type="SUPFAM" id="SSF50978">
    <property type="entry name" value="WD40 repeat-like"/>
    <property type="match status" value="1"/>
</dbReference>
<evidence type="ECO:0000313" key="7">
    <source>
        <dbReference type="Proteomes" id="UP000332933"/>
    </source>
</evidence>
<dbReference type="EMBL" id="VJMH01006993">
    <property type="protein sequence ID" value="KAF0686489.1"/>
    <property type="molecule type" value="Genomic_DNA"/>
</dbReference>
<proteinExistence type="predicted"/>
<dbReference type="Pfam" id="PF08597">
    <property type="entry name" value="eIF3_subunit"/>
    <property type="match status" value="1"/>
</dbReference>
<dbReference type="EMBL" id="CAADRA010007019">
    <property type="protein sequence ID" value="VFT98345.1"/>
    <property type="molecule type" value="Genomic_DNA"/>
</dbReference>
<evidence type="ECO:0000313" key="5">
    <source>
        <dbReference type="EMBL" id="KAF0686489.1"/>
    </source>
</evidence>
<reference evidence="6 7" key="1">
    <citation type="submission" date="2019-03" db="EMBL/GenBank/DDBJ databases">
        <authorList>
            <person name="Gaulin E."/>
            <person name="Dumas B."/>
        </authorList>
    </citation>
    <scope>NUCLEOTIDE SEQUENCE [LARGE SCALE GENOMIC DNA]</scope>
    <source>
        <strain evidence="6">CBS 568.67</strain>
    </source>
</reference>
<dbReference type="PANTHER" id="PTHR44675">
    <property type="entry name" value="PAK1 INTERACTING PROTEIN 1"/>
    <property type="match status" value="1"/>
</dbReference>
<dbReference type="OrthoDB" id="308449at2759"/>